<proteinExistence type="predicted"/>
<keyword evidence="1" id="KW-1133">Transmembrane helix</keyword>
<evidence type="ECO:0000256" key="1">
    <source>
        <dbReference type="SAM" id="Phobius"/>
    </source>
</evidence>
<comment type="caution">
    <text evidence="2">The sequence shown here is derived from an EMBL/GenBank/DDBJ whole genome shotgun (WGS) entry which is preliminary data.</text>
</comment>
<gene>
    <name evidence="2" type="ORF">SO802_008318</name>
</gene>
<dbReference type="EMBL" id="JAZDWU010000003">
    <property type="protein sequence ID" value="KAL0006816.1"/>
    <property type="molecule type" value="Genomic_DNA"/>
</dbReference>
<feature type="transmembrane region" description="Helical" evidence="1">
    <location>
        <begin position="47"/>
        <end position="64"/>
    </location>
</feature>
<keyword evidence="1" id="KW-0812">Transmembrane</keyword>
<feature type="transmembrane region" description="Helical" evidence="1">
    <location>
        <begin position="133"/>
        <end position="150"/>
    </location>
</feature>
<evidence type="ECO:0000313" key="2">
    <source>
        <dbReference type="EMBL" id="KAL0006816.1"/>
    </source>
</evidence>
<protein>
    <submittedName>
        <fullName evidence="2">Uncharacterized protein</fullName>
    </submittedName>
</protein>
<accession>A0AAW2DDT3</accession>
<keyword evidence="1" id="KW-0472">Membrane</keyword>
<dbReference type="Proteomes" id="UP001459277">
    <property type="component" value="Unassembled WGS sequence"/>
</dbReference>
<organism evidence="2 3">
    <name type="scientific">Lithocarpus litseifolius</name>
    <dbReference type="NCBI Taxonomy" id="425828"/>
    <lineage>
        <taxon>Eukaryota</taxon>
        <taxon>Viridiplantae</taxon>
        <taxon>Streptophyta</taxon>
        <taxon>Embryophyta</taxon>
        <taxon>Tracheophyta</taxon>
        <taxon>Spermatophyta</taxon>
        <taxon>Magnoliopsida</taxon>
        <taxon>eudicotyledons</taxon>
        <taxon>Gunneridae</taxon>
        <taxon>Pentapetalae</taxon>
        <taxon>rosids</taxon>
        <taxon>fabids</taxon>
        <taxon>Fagales</taxon>
        <taxon>Fagaceae</taxon>
        <taxon>Lithocarpus</taxon>
    </lineage>
</organism>
<dbReference type="PANTHER" id="PTHR34115">
    <property type="entry name" value="PROTEIN, PUTATIVE-RELATED"/>
    <property type="match status" value="1"/>
</dbReference>
<evidence type="ECO:0000313" key="3">
    <source>
        <dbReference type="Proteomes" id="UP001459277"/>
    </source>
</evidence>
<feature type="transmembrane region" description="Helical" evidence="1">
    <location>
        <begin position="76"/>
        <end position="95"/>
    </location>
</feature>
<name>A0AAW2DDT3_9ROSI</name>
<feature type="transmembrane region" description="Helical" evidence="1">
    <location>
        <begin position="107"/>
        <end position="127"/>
    </location>
</feature>
<reference evidence="2 3" key="1">
    <citation type="submission" date="2024-01" db="EMBL/GenBank/DDBJ databases">
        <title>A telomere-to-telomere, gap-free genome of sweet tea (Lithocarpus litseifolius).</title>
        <authorList>
            <person name="Zhou J."/>
        </authorList>
    </citation>
    <scope>NUCLEOTIDE SEQUENCE [LARGE SCALE GENOMIC DNA]</scope>
    <source>
        <strain evidence="2">Zhou-2022a</strain>
        <tissue evidence="2">Leaf</tissue>
    </source>
</reference>
<dbReference type="AlphaFoldDB" id="A0AAW2DDT3"/>
<dbReference type="PANTHER" id="PTHR34115:SF17">
    <property type="entry name" value="PROTEIN, PUTATIVE-RELATED"/>
    <property type="match status" value="1"/>
</dbReference>
<keyword evidence="3" id="KW-1185">Reference proteome</keyword>
<sequence>MDMKDERSLDNLVGRRESVLRKKKKTKISKRYEGSEKEVSSTKFHEPLNFLITIILGVLGVHYQGLGISPLKEHGAIMLFFIMAAVIYSIAFLGIKLGPQNANYLPIFKFLCVTCAILACELLLSILVDHLRLVMINLCGILIELLRRWYKQIYQYCFQAPIMILNTIVLKTGLNRPVEPRTKNENKLEKSAIQP</sequence>
<dbReference type="InterPro" id="IPR053258">
    <property type="entry name" value="Ca-permeable_cation_channel"/>
</dbReference>